<evidence type="ECO:0000313" key="1">
    <source>
        <dbReference type="EMBL" id="MPC81338.1"/>
    </source>
</evidence>
<sequence>MVHFPATPCPLRCLSLTSHINAKHDSPQTARVHLHASSCVTPILYSSYSSTFLHLTRHLVLHNNK</sequence>
<organism evidence="1 2">
    <name type="scientific">Portunus trituberculatus</name>
    <name type="common">Swimming crab</name>
    <name type="synonym">Neptunus trituberculatus</name>
    <dbReference type="NCBI Taxonomy" id="210409"/>
    <lineage>
        <taxon>Eukaryota</taxon>
        <taxon>Metazoa</taxon>
        <taxon>Ecdysozoa</taxon>
        <taxon>Arthropoda</taxon>
        <taxon>Crustacea</taxon>
        <taxon>Multicrustacea</taxon>
        <taxon>Malacostraca</taxon>
        <taxon>Eumalacostraca</taxon>
        <taxon>Eucarida</taxon>
        <taxon>Decapoda</taxon>
        <taxon>Pleocyemata</taxon>
        <taxon>Brachyura</taxon>
        <taxon>Eubrachyura</taxon>
        <taxon>Portunoidea</taxon>
        <taxon>Portunidae</taxon>
        <taxon>Portuninae</taxon>
        <taxon>Portunus</taxon>
    </lineage>
</organism>
<comment type="caution">
    <text evidence="1">The sequence shown here is derived from an EMBL/GenBank/DDBJ whole genome shotgun (WGS) entry which is preliminary data.</text>
</comment>
<evidence type="ECO:0000313" key="2">
    <source>
        <dbReference type="Proteomes" id="UP000324222"/>
    </source>
</evidence>
<dbReference type="AlphaFoldDB" id="A0A5B7IKR2"/>
<name>A0A5B7IKR2_PORTR</name>
<gene>
    <name evidence="1" type="ORF">E2C01_075948</name>
</gene>
<reference evidence="1 2" key="1">
    <citation type="submission" date="2019-05" db="EMBL/GenBank/DDBJ databases">
        <title>Another draft genome of Portunus trituberculatus and its Hox gene families provides insights of decapod evolution.</title>
        <authorList>
            <person name="Jeong J.-H."/>
            <person name="Song I."/>
            <person name="Kim S."/>
            <person name="Choi T."/>
            <person name="Kim D."/>
            <person name="Ryu S."/>
            <person name="Kim W."/>
        </authorList>
    </citation>
    <scope>NUCLEOTIDE SEQUENCE [LARGE SCALE GENOMIC DNA]</scope>
    <source>
        <tissue evidence="1">Muscle</tissue>
    </source>
</reference>
<proteinExistence type="predicted"/>
<dbReference type="EMBL" id="VSRR010056649">
    <property type="protein sequence ID" value="MPC81338.1"/>
    <property type="molecule type" value="Genomic_DNA"/>
</dbReference>
<keyword evidence="2" id="KW-1185">Reference proteome</keyword>
<protein>
    <submittedName>
        <fullName evidence="1">Uncharacterized protein</fullName>
    </submittedName>
</protein>
<accession>A0A5B7IKR2</accession>
<dbReference type="Proteomes" id="UP000324222">
    <property type="component" value="Unassembled WGS sequence"/>
</dbReference>